<proteinExistence type="predicted"/>
<keyword evidence="2" id="KW-1185">Reference proteome</keyword>
<gene>
    <name evidence="1" type="ORF">VTL71DRAFT_229</name>
</gene>
<reference evidence="1 2" key="1">
    <citation type="journal article" date="2024" name="Commun. Biol.">
        <title>Comparative genomic analysis of thermophilic fungi reveals convergent evolutionary adaptations and gene losses.</title>
        <authorList>
            <person name="Steindorff A.S."/>
            <person name="Aguilar-Pontes M.V."/>
            <person name="Robinson A.J."/>
            <person name="Andreopoulos B."/>
            <person name="LaButti K."/>
            <person name="Kuo A."/>
            <person name="Mondo S."/>
            <person name="Riley R."/>
            <person name="Otillar R."/>
            <person name="Haridas S."/>
            <person name="Lipzen A."/>
            <person name="Grimwood J."/>
            <person name="Schmutz J."/>
            <person name="Clum A."/>
            <person name="Reid I.D."/>
            <person name="Moisan M.C."/>
            <person name="Butler G."/>
            <person name="Nguyen T.T.M."/>
            <person name="Dewar K."/>
            <person name="Conant G."/>
            <person name="Drula E."/>
            <person name="Henrissat B."/>
            <person name="Hansel C."/>
            <person name="Singer S."/>
            <person name="Hutchinson M.I."/>
            <person name="de Vries R.P."/>
            <person name="Natvig D.O."/>
            <person name="Powell A.J."/>
            <person name="Tsang A."/>
            <person name="Grigoriev I.V."/>
        </authorList>
    </citation>
    <scope>NUCLEOTIDE SEQUENCE [LARGE SCALE GENOMIC DNA]</scope>
    <source>
        <strain evidence="1 2">CBS 494.80</strain>
    </source>
</reference>
<name>A0ABR4D1P9_9HELO</name>
<evidence type="ECO:0000313" key="2">
    <source>
        <dbReference type="Proteomes" id="UP001595075"/>
    </source>
</evidence>
<comment type="caution">
    <text evidence="1">The sequence shown here is derived from an EMBL/GenBank/DDBJ whole genome shotgun (WGS) entry which is preliminary data.</text>
</comment>
<accession>A0ABR4D1P9</accession>
<dbReference type="Proteomes" id="UP001595075">
    <property type="component" value="Unassembled WGS sequence"/>
</dbReference>
<sequence length="283" mass="31276">MASLKPVIQYEWIFNCRHTMKQVDHTGSPASFNVTPMRMNVSEDCVYCKRFKPTADFTKSKAQLYKEAQEVVTNYEVTMAAFQKGIDQSPTNAEVVEANTKMKETFQLIRANQIVRVEQTGNGGLIDAGDPSSLTSALQKKVHTALSKSKILHQADIVRLERARKTASVAASKSAPSIVNASTSAAATIPTVTTTPAVDSSTAVITTATQVCATVDLVNGDLQVKRYETRCRKWEDYIFKIMYLGDDILGIWEDAPVDQREPSMITAEKELEDVWADIVKFVG</sequence>
<evidence type="ECO:0000313" key="1">
    <source>
        <dbReference type="EMBL" id="KAL2075286.1"/>
    </source>
</evidence>
<organism evidence="1 2">
    <name type="scientific">Oculimacula yallundae</name>
    <dbReference type="NCBI Taxonomy" id="86028"/>
    <lineage>
        <taxon>Eukaryota</taxon>
        <taxon>Fungi</taxon>
        <taxon>Dikarya</taxon>
        <taxon>Ascomycota</taxon>
        <taxon>Pezizomycotina</taxon>
        <taxon>Leotiomycetes</taxon>
        <taxon>Helotiales</taxon>
        <taxon>Ploettnerulaceae</taxon>
        <taxon>Oculimacula</taxon>
    </lineage>
</organism>
<protein>
    <submittedName>
        <fullName evidence="1">Uncharacterized protein</fullName>
    </submittedName>
</protein>
<dbReference type="EMBL" id="JAZHXI010000001">
    <property type="protein sequence ID" value="KAL2075286.1"/>
    <property type="molecule type" value="Genomic_DNA"/>
</dbReference>